<dbReference type="OMA" id="YRLLCWI"/>
<dbReference type="GO" id="GO:0055085">
    <property type="term" value="P:transmembrane transport"/>
    <property type="evidence" value="ECO:0000318"/>
    <property type="project" value="GO_Central"/>
</dbReference>
<sequence>MAPSDTYDISAHNLSYSIPTPLPLPFSLLPFSLLPHHNKPKPLSLLKNISFHAKPHRLLAVVGPSGAGKSSLLHLISGRACQTSQLTRGAILLNGLHVSAALLRHTCGFVPQQDALLPLLTVQETLIYAARLKLHVTRRKAESRVRALMEELGLVRVSDSLVGSVGSRGVSGGERRRVSVGSEVVHDPPILILDEPTTGLDSRAAFNLIQTLRAMARSKGRTIVLSIHQPSYKILDIIDEFLLLSHGELVFNGTLKALRDLITVEMGLRIPAQINTLEYAMEIIKTLESAIKENPISQNPVLEVRTPNFETPDLKSLFGFEPEIKTSHDYGSRLNEVVTLCSRFWKIIYRTNQLLMARSAQAIVAGLGLGSVYFKTKRNRTGVAEILGFFAFSLSFLLSSTTEALPIFLQERKVLMREASRKFYRVSSYLIANTLVFAPFLLLIALLYAGPVYWLVGLNPSFQAFAFFVMVIWGIVLMANSLVLFLSAISPDFITGNSLICLVLGVFFLFSGYFISKENIPKYWIFMYYLSLYKYPLDLLLINEYGGKDRCLELGGSFENRGMSGGCLLRGDDVLKGRGLREGQRWVNVGVVVGFFLLYRFLCWVVLLRRVSRTRM</sequence>
<gene>
    <name evidence="10" type="ORF">AMTR_s00063p00178530</name>
</gene>
<feature type="transmembrane region" description="Helical" evidence="8">
    <location>
        <begin position="430"/>
        <end position="456"/>
    </location>
</feature>
<dbReference type="GO" id="GO:0005524">
    <property type="term" value="F:ATP binding"/>
    <property type="evidence" value="ECO:0007669"/>
    <property type="project" value="UniProtKB-KW"/>
</dbReference>
<dbReference type="SUPFAM" id="SSF52540">
    <property type="entry name" value="P-loop containing nucleoside triphosphate hydrolases"/>
    <property type="match status" value="1"/>
</dbReference>
<dbReference type="GO" id="GO:0016887">
    <property type="term" value="F:ATP hydrolysis activity"/>
    <property type="evidence" value="ECO:0007669"/>
    <property type="project" value="InterPro"/>
</dbReference>
<protein>
    <recommendedName>
        <fullName evidence="9">ABC transporter domain-containing protein</fullName>
    </recommendedName>
</protein>
<dbReference type="Pfam" id="PF00005">
    <property type="entry name" value="ABC_tran"/>
    <property type="match status" value="1"/>
</dbReference>
<evidence type="ECO:0000256" key="6">
    <source>
        <dbReference type="ARBA" id="ARBA00022989"/>
    </source>
</evidence>
<dbReference type="FunFam" id="3.40.50.300:FF:001473">
    <property type="entry name" value="ATP-binding cassette transporter"/>
    <property type="match status" value="1"/>
</dbReference>
<dbReference type="InterPro" id="IPR013525">
    <property type="entry name" value="ABC2_TM"/>
</dbReference>
<dbReference type="EMBL" id="KI392467">
    <property type="protein sequence ID" value="ERN16276.1"/>
    <property type="molecule type" value="Genomic_DNA"/>
</dbReference>
<dbReference type="InterPro" id="IPR003439">
    <property type="entry name" value="ABC_transporter-like_ATP-bd"/>
</dbReference>
<keyword evidence="3 8" id="KW-0812">Transmembrane</keyword>
<dbReference type="GO" id="GO:0140359">
    <property type="term" value="F:ABC-type transporter activity"/>
    <property type="evidence" value="ECO:0007669"/>
    <property type="project" value="InterPro"/>
</dbReference>
<feature type="transmembrane region" description="Helical" evidence="8">
    <location>
        <begin position="586"/>
        <end position="608"/>
    </location>
</feature>
<keyword evidence="2" id="KW-0813">Transport</keyword>
<evidence type="ECO:0000259" key="9">
    <source>
        <dbReference type="PROSITE" id="PS50893"/>
    </source>
</evidence>
<dbReference type="PROSITE" id="PS00211">
    <property type="entry name" value="ABC_TRANSPORTER_1"/>
    <property type="match status" value="1"/>
</dbReference>
<evidence type="ECO:0000256" key="8">
    <source>
        <dbReference type="SAM" id="Phobius"/>
    </source>
</evidence>
<keyword evidence="7 8" id="KW-0472">Membrane</keyword>
<evidence type="ECO:0000256" key="3">
    <source>
        <dbReference type="ARBA" id="ARBA00022692"/>
    </source>
</evidence>
<dbReference type="Proteomes" id="UP000017836">
    <property type="component" value="Unassembled WGS sequence"/>
</dbReference>
<comment type="subcellular location">
    <subcellularLocation>
        <location evidence="1">Membrane</location>
        <topology evidence="1">Multi-pass membrane protein</topology>
    </subcellularLocation>
</comment>
<proteinExistence type="predicted"/>
<dbReference type="InterPro" id="IPR027417">
    <property type="entry name" value="P-loop_NTPase"/>
</dbReference>
<dbReference type="InterPro" id="IPR043926">
    <property type="entry name" value="ABCG_dom"/>
</dbReference>
<dbReference type="Pfam" id="PF19055">
    <property type="entry name" value="ABC2_membrane_7"/>
    <property type="match status" value="1"/>
</dbReference>
<keyword evidence="11" id="KW-1185">Reference proteome</keyword>
<dbReference type="PANTHER" id="PTHR48041">
    <property type="entry name" value="ABC TRANSPORTER G FAMILY MEMBER 28"/>
    <property type="match status" value="1"/>
</dbReference>
<evidence type="ECO:0000256" key="2">
    <source>
        <dbReference type="ARBA" id="ARBA00022448"/>
    </source>
</evidence>
<dbReference type="InterPro" id="IPR050352">
    <property type="entry name" value="ABCG_transporters"/>
</dbReference>
<feature type="transmembrane region" description="Helical" evidence="8">
    <location>
        <begin position="386"/>
        <end position="409"/>
    </location>
</feature>
<dbReference type="InterPro" id="IPR017871">
    <property type="entry name" value="ABC_transporter-like_CS"/>
</dbReference>
<dbReference type="OrthoDB" id="66620at2759"/>
<dbReference type="InterPro" id="IPR003593">
    <property type="entry name" value="AAA+_ATPase"/>
</dbReference>
<organism evidence="10 11">
    <name type="scientific">Amborella trichopoda</name>
    <dbReference type="NCBI Taxonomy" id="13333"/>
    <lineage>
        <taxon>Eukaryota</taxon>
        <taxon>Viridiplantae</taxon>
        <taxon>Streptophyta</taxon>
        <taxon>Embryophyta</taxon>
        <taxon>Tracheophyta</taxon>
        <taxon>Spermatophyta</taxon>
        <taxon>Magnoliopsida</taxon>
        <taxon>Amborellales</taxon>
        <taxon>Amborellaceae</taxon>
        <taxon>Amborella</taxon>
    </lineage>
</organism>
<evidence type="ECO:0000256" key="7">
    <source>
        <dbReference type="ARBA" id="ARBA00023136"/>
    </source>
</evidence>
<evidence type="ECO:0000313" key="10">
    <source>
        <dbReference type="EMBL" id="ERN16276.1"/>
    </source>
</evidence>
<evidence type="ECO:0000313" key="11">
    <source>
        <dbReference type="Proteomes" id="UP000017836"/>
    </source>
</evidence>
<feature type="transmembrane region" description="Helical" evidence="8">
    <location>
        <begin position="462"/>
        <end position="486"/>
    </location>
</feature>
<dbReference type="AlphaFoldDB" id="U5CSQ2"/>
<dbReference type="Pfam" id="PF01061">
    <property type="entry name" value="ABC2_membrane"/>
    <property type="match status" value="1"/>
</dbReference>
<keyword evidence="6 8" id="KW-1133">Transmembrane helix</keyword>
<dbReference type="GO" id="GO:0016020">
    <property type="term" value="C:membrane"/>
    <property type="evidence" value="ECO:0000318"/>
    <property type="project" value="GO_Central"/>
</dbReference>
<dbReference type="PROSITE" id="PS50893">
    <property type="entry name" value="ABC_TRANSPORTER_2"/>
    <property type="match status" value="1"/>
</dbReference>
<dbReference type="PANTHER" id="PTHR48041:SF51">
    <property type="entry name" value="ABC TRANSPORTER G FAMILY MEMBER 23"/>
    <property type="match status" value="1"/>
</dbReference>
<name>U5CSQ2_AMBTC</name>
<reference evidence="11" key="1">
    <citation type="journal article" date="2013" name="Science">
        <title>The Amborella genome and the evolution of flowering plants.</title>
        <authorList>
            <consortium name="Amborella Genome Project"/>
        </authorList>
    </citation>
    <scope>NUCLEOTIDE SEQUENCE [LARGE SCALE GENOMIC DNA]</scope>
</reference>
<dbReference type="HOGENOM" id="CLU_000604_57_8_1"/>
<dbReference type="Gramene" id="ERN16276">
    <property type="protein sequence ID" value="ERN16276"/>
    <property type="gene ID" value="AMTR_s00063p00178530"/>
</dbReference>
<dbReference type="GO" id="GO:0042626">
    <property type="term" value="F:ATPase-coupled transmembrane transporter activity"/>
    <property type="evidence" value="ECO:0000318"/>
    <property type="project" value="GO_Central"/>
</dbReference>
<keyword evidence="5" id="KW-0067">ATP-binding</keyword>
<evidence type="ECO:0000256" key="1">
    <source>
        <dbReference type="ARBA" id="ARBA00004141"/>
    </source>
</evidence>
<dbReference type="SMART" id="SM00382">
    <property type="entry name" value="AAA"/>
    <property type="match status" value="1"/>
</dbReference>
<evidence type="ECO:0000256" key="4">
    <source>
        <dbReference type="ARBA" id="ARBA00022741"/>
    </source>
</evidence>
<dbReference type="Gene3D" id="3.40.50.300">
    <property type="entry name" value="P-loop containing nucleotide triphosphate hydrolases"/>
    <property type="match status" value="1"/>
</dbReference>
<feature type="transmembrane region" description="Helical" evidence="8">
    <location>
        <begin position="493"/>
        <end position="515"/>
    </location>
</feature>
<dbReference type="eggNOG" id="KOG0061">
    <property type="taxonomic scope" value="Eukaryota"/>
</dbReference>
<evidence type="ECO:0000256" key="5">
    <source>
        <dbReference type="ARBA" id="ARBA00022840"/>
    </source>
</evidence>
<feature type="domain" description="ABC transporter" evidence="9">
    <location>
        <begin position="24"/>
        <end position="271"/>
    </location>
</feature>
<keyword evidence="4" id="KW-0547">Nucleotide-binding</keyword>
<accession>U5CSQ2</accession>
<dbReference type="KEGG" id="atr:18444581"/>